<dbReference type="HOGENOM" id="CLU_551186_0_0_1"/>
<protein>
    <submittedName>
        <fullName evidence="2">Uncharacterized protein</fullName>
    </submittedName>
</protein>
<gene>
    <name evidence="2" type="ORF">BOTBODRAFT_59601</name>
</gene>
<sequence length="498" mass="55902">MAHALPPLKSLRRSPRGHKESAHTTLNVKPASINWDEHPILFPALLGAMESNHRWREGLFPSHPVSRAAKVMYYDEIARAIFSRDPAFRALYRRRPAGFARAVKDKLDSLQPQILVLPMANEELSQLCKAYLPQVSIFAWRSTHQLESPQTEIPLWRPTLPIELQYHIISLAIYPTPAPAQQTLDYPLAARLGSVNSAWCAYIDPHLYHTVTLRHQSRYSALFGRRSFAARPTNPLMHTRRLVLHVPPPEYPAFTSYTSYGRAGAAEHAACYMDAPGYVPPEVSFDMHSAREQFGVVQRLPRGAHVQAFANQAACVYRLLFDLRATVLHLFISSPIDGGVGDGDGEGGGDGEGERERARVAEEEGTLWTEAMAGHLAALKMLDNVRELNVDGELYLALLPKCIKGWATSENWQVILSVVKEENEIALPTLIDGTSLEKVTFQHKHVPTLAFLARMALAPNVKHVELSGWNRSAELPVEWRDFVKKEREEGDPNISWMD</sequence>
<dbReference type="EMBL" id="KL198096">
    <property type="protein sequence ID" value="KDQ08056.1"/>
    <property type="molecule type" value="Genomic_DNA"/>
</dbReference>
<feature type="region of interest" description="Disordered" evidence="1">
    <location>
        <begin position="1"/>
        <end position="25"/>
    </location>
</feature>
<dbReference type="InParanoid" id="A0A067M8Z1"/>
<reference evidence="3" key="1">
    <citation type="journal article" date="2014" name="Proc. Natl. Acad. Sci. U.S.A.">
        <title>Extensive sampling of basidiomycete genomes demonstrates inadequacy of the white-rot/brown-rot paradigm for wood decay fungi.</title>
        <authorList>
            <person name="Riley R."/>
            <person name="Salamov A.A."/>
            <person name="Brown D.W."/>
            <person name="Nagy L.G."/>
            <person name="Floudas D."/>
            <person name="Held B.W."/>
            <person name="Levasseur A."/>
            <person name="Lombard V."/>
            <person name="Morin E."/>
            <person name="Otillar R."/>
            <person name="Lindquist E.A."/>
            <person name="Sun H."/>
            <person name="LaButti K.M."/>
            <person name="Schmutz J."/>
            <person name="Jabbour D."/>
            <person name="Luo H."/>
            <person name="Baker S.E."/>
            <person name="Pisabarro A.G."/>
            <person name="Walton J.D."/>
            <person name="Blanchette R.A."/>
            <person name="Henrissat B."/>
            <person name="Martin F."/>
            <person name="Cullen D."/>
            <person name="Hibbett D.S."/>
            <person name="Grigoriev I.V."/>
        </authorList>
    </citation>
    <scope>NUCLEOTIDE SEQUENCE [LARGE SCALE GENOMIC DNA]</scope>
    <source>
        <strain evidence="3">FD-172 SS1</strain>
    </source>
</reference>
<evidence type="ECO:0000313" key="2">
    <source>
        <dbReference type="EMBL" id="KDQ08056.1"/>
    </source>
</evidence>
<keyword evidence="3" id="KW-1185">Reference proteome</keyword>
<proteinExistence type="predicted"/>
<accession>A0A067M8Z1</accession>
<dbReference type="Proteomes" id="UP000027195">
    <property type="component" value="Unassembled WGS sequence"/>
</dbReference>
<evidence type="ECO:0000313" key="3">
    <source>
        <dbReference type="Proteomes" id="UP000027195"/>
    </source>
</evidence>
<dbReference type="AlphaFoldDB" id="A0A067M8Z1"/>
<dbReference type="OrthoDB" id="3135730at2759"/>
<name>A0A067M8Z1_BOTB1</name>
<evidence type="ECO:0000256" key="1">
    <source>
        <dbReference type="SAM" id="MobiDB-lite"/>
    </source>
</evidence>
<organism evidence="2 3">
    <name type="scientific">Botryobasidium botryosum (strain FD-172 SS1)</name>
    <dbReference type="NCBI Taxonomy" id="930990"/>
    <lineage>
        <taxon>Eukaryota</taxon>
        <taxon>Fungi</taxon>
        <taxon>Dikarya</taxon>
        <taxon>Basidiomycota</taxon>
        <taxon>Agaricomycotina</taxon>
        <taxon>Agaricomycetes</taxon>
        <taxon>Cantharellales</taxon>
        <taxon>Botryobasidiaceae</taxon>
        <taxon>Botryobasidium</taxon>
    </lineage>
</organism>